<gene>
    <name evidence="1" type="ORF">SAMN05421748_105343</name>
</gene>
<name>A0A285HUA7_9ACTN</name>
<organism evidence="1 2">
    <name type="scientific">Paractinoplanes atraurantiacus</name>
    <dbReference type="NCBI Taxonomy" id="1036182"/>
    <lineage>
        <taxon>Bacteria</taxon>
        <taxon>Bacillati</taxon>
        <taxon>Actinomycetota</taxon>
        <taxon>Actinomycetes</taxon>
        <taxon>Micromonosporales</taxon>
        <taxon>Micromonosporaceae</taxon>
        <taxon>Paractinoplanes</taxon>
    </lineage>
</organism>
<dbReference type="Proteomes" id="UP000219612">
    <property type="component" value="Unassembled WGS sequence"/>
</dbReference>
<reference evidence="1 2" key="1">
    <citation type="submission" date="2017-09" db="EMBL/GenBank/DDBJ databases">
        <authorList>
            <person name="Ehlers B."/>
            <person name="Leendertz F.H."/>
        </authorList>
    </citation>
    <scope>NUCLEOTIDE SEQUENCE [LARGE SCALE GENOMIC DNA]</scope>
    <source>
        <strain evidence="1 2">CGMCC 4.6857</strain>
    </source>
</reference>
<sequence>MIAEILVRALVATSMLVSAPAPPGDWTTALEKVVHADVTQSVTLPGGDVLWVFGDTTRVNGVSTVGPWGYPHSAFARQTAGTLNFTAIPGPYGYGWQQVPNWSDGTYFWMSTPIVDNGTLYVIGERIRGVSPFTVVGPYVAVFDASTLAFQRIVALPAGATGTTMWGGVARTATGWWLTGTHPVAGKSVGDMAFVPFGRLADGTRWTVHDNVIPSSTEIGVVLALHRTATGWEIFTKRGDAYGGTQIERLTARTVLGTWTVNGLWDAPSPPGTITYAVAVHPEQTAPAGQVLVSYNVNGNEADYYPRFLYLPGVARQTLE</sequence>
<dbReference type="AlphaFoldDB" id="A0A285HUA7"/>
<protein>
    <recommendedName>
        <fullName evidence="3">DUF4185 domain-containing protein</fullName>
    </recommendedName>
</protein>
<keyword evidence="2" id="KW-1185">Reference proteome</keyword>
<evidence type="ECO:0008006" key="3">
    <source>
        <dbReference type="Google" id="ProtNLM"/>
    </source>
</evidence>
<evidence type="ECO:0000313" key="1">
    <source>
        <dbReference type="EMBL" id="SNY39285.1"/>
    </source>
</evidence>
<accession>A0A285HUA7</accession>
<proteinExistence type="predicted"/>
<evidence type="ECO:0000313" key="2">
    <source>
        <dbReference type="Proteomes" id="UP000219612"/>
    </source>
</evidence>
<dbReference type="EMBL" id="OBDY01000005">
    <property type="protein sequence ID" value="SNY39285.1"/>
    <property type="molecule type" value="Genomic_DNA"/>
</dbReference>